<dbReference type="PRINTS" id="PR00922">
    <property type="entry name" value="DADACBPTASE3"/>
</dbReference>
<dbReference type="Gene3D" id="3.40.710.10">
    <property type="entry name" value="DD-peptidase/beta-lactamase superfamily"/>
    <property type="match status" value="1"/>
</dbReference>
<evidence type="ECO:0000313" key="4">
    <source>
        <dbReference type="Proteomes" id="UP000075666"/>
    </source>
</evidence>
<reference evidence="3 4" key="1">
    <citation type="submission" date="2016-01" db="EMBL/GenBank/DDBJ databases">
        <title>Genome Sequences of Twelve Sporeforming Bacillus Species Isolated from Foods.</title>
        <authorList>
            <person name="Berendsen E.M."/>
            <person name="Wells-Bennik M.H."/>
            <person name="Krawcyk A.O."/>
            <person name="De Jong A."/>
            <person name="Holsappel S."/>
            <person name="Eijlander R.T."/>
            <person name="Kuipers O.P."/>
        </authorList>
    </citation>
    <scope>NUCLEOTIDE SEQUENCE [LARGE SCALE GENOMIC DNA]</scope>
    <source>
        <strain evidence="3 4">B4102</strain>
    </source>
</reference>
<sequence>MGKRFIKQWLLVLAVFMVAIIPYVNKETTTYVNASDEYAELGHQINVILNDKKLDGSVTGVSLRSADSGEILYEHFGDVRLRPASNMKLLTAAAALETLGGNYRFTTEVLTDGNVKGKVLQGNLYLKGKGDPTLLKEDLDRLADQLKKQGIGKIHGDLIGDDTWYDNVRLSQDLTWTDETEYYGSQVSALTVSPNTDYDTGTVIVEVTPSSKVGKPAKWTATPETDYVKIINKAVTVEKDGKKNITIQREHGKNTIVIDGTIPVGASAAKEWMAVWEPSEYALSLFKHSLKEKGIQFIGKNDMKLGKTPKNGQLLAEKKSMPLKDVLIPFMKLSNNGHAEMLAKEMGQVIYGEGSWDKGLKVIRDTAASLGVNTQTLMLRDASGMSHVAMIPANEISQLLFAIQSKSWYPSYLASLPVAGDDDRFVGGTLRNRMKEPPTKGNVIAKTGSLTTVSTLSGYVTMKSGERIIFSILNNNYVSSGITEIQDKIAKAIASYDTKK</sequence>
<evidence type="ECO:0000256" key="2">
    <source>
        <dbReference type="ARBA" id="ARBA00022801"/>
    </source>
</evidence>
<evidence type="ECO:0000313" key="3">
    <source>
        <dbReference type="EMBL" id="KYC84211.1"/>
    </source>
</evidence>
<name>A0A150KKX0_9BACI</name>
<proteinExistence type="inferred from homology"/>
<protein>
    <submittedName>
        <fullName evidence="3">D-alanyl-D-alanine carboxypeptidase</fullName>
        <ecNumber evidence="3">3.4.16.4</ecNumber>
    </submittedName>
</protein>
<keyword evidence="3" id="KW-0645">Protease</keyword>
<dbReference type="OrthoDB" id="9802627at2"/>
<accession>A0A150KKX0</accession>
<dbReference type="Pfam" id="PF02113">
    <property type="entry name" value="Peptidase_S13"/>
    <property type="match status" value="1"/>
</dbReference>
<dbReference type="PANTHER" id="PTHR30023">
    <property type="entry name" value="D-ALANYL-D-ALANINE CARBOXYPEPTIDASE"/>
    <property type="match status" value="1"/>
</dbReference>
<organism evidence="3 4">
    <name type="scientific">Heyndrickxia sporothermodurans</name>
    <dbReference type="NCBI Taxonomy" id="46224"/>
    <lineage>
        <taxon>Bacteria</taxon>
        <taxon>Bacillati</taxon>
        <taxon>Bacillota</taxon>
        <taxon>Bacilli</taxon>
        <taxon>Bacillales</taxon>
        <taxon>Bacillaceae</taxon>
        <taxon>Heyndrickxia</taxon>
    </lineage>
</organism>
<dbReference type="GO" id="GO:0006508">
    <property type="term" value="P:proteolysis"/>
    <property type="evidence" value="ECO:0007669"/>
    <property type="project" value="InterPro"/>
</dbReference>
<keyword evidence="2 3" id="KW-0378">Hydrolase</keyword>
<comment type="caution">
    <text evidence="3">The sequence shown here is derived from an EMBL/GenBank/DDBJ whole genome shotgun (WGS) entry which is preliminary data.</text>
</comment>
<dbReference type="RefSeq" id="WP_066235948.1">
    <property type="nucleotide sequence ID" value="NZ_JALKTV010000025.1"/>
</dbReference>
<gene>
    <name evidence="3" type="ORF">B4102_0942</name>
</gene>
<dbReference type="InterPro" id="IPR012338">
    <property type="entry name" value="Beta-lactam/transpept-like"/>
</dbReference>
<dbReference type="STRING" id="46224.B4102_0942"/>
<dbReference type="Gene3D" id="3.50.80.20">
    <property type="entry name" value="D-Ala-D-Ala carboxypeptidase C, peptidase S13"/>
    <property type="match status" value="1"/>
</dbReference>
<dbReference type="PANTHER" id="PTHR30023:SF0">
    <property type="entry name" value="PENICILLIN-SENSITIVE CARBOXYPEPTIDASE A"/>
    <property type="match status" value="1"/>
</dbReference>
<comment type="similarity">
    <text evidence="1">Belongs to the peptidase S13 family.</text>
</comment>
<evidence type="ECO:0000256" key="1">
    <source>
        <dbReference type="ARBA" id="ARBA00006096"/>
    </source>
</evidence>
<dbReference type="GO" id="GO:0000270">
    <property type="term" value="P:peptidoglycan metabolic process"/>
    <property type="evidence" value="ECO:0007669"/>
    <property type="project" value="TreeGrafter"/>
</dbReference>
<dbReference type="NCBIfam" id="TIGR00666">
    <property type="entry name" value="PBP4"/>
    <property type="match status" value="1"/>
</dbReference>
<dbReference type="PATRIC" id="fig|46224.3.peg.2084"/>
<keyword evidence="3" id="KW-0121">Carboxypeptidase</keyword>
<dbReference type="SUPFAM" id="SSF56601">
    <property type="entry name" value="beta-lactamase/transpeptidase-like"/>
    <property type="match status" value="1"/>
</dbReference>
<dbReference type="GeneID" id="62499446"/>
<dbReference type="Proteomes" id="UP000075666">
    <property type="component" value="Unassembled WGS sequence"/>
</dbReference>
<dbReference type="GO" id="GO:0009002">
    <property type="term" value="F:serine-type D-Ala-D-Ala carboxypeptidase activity"/>
    <property type="evidence" value="ECO:0007669"/>
    <property type="project" value="UniProtKB-EC"/>
</dbReference>
<dbReference type="AlphaFoldDB" id="A0A150KKX0"/>
<dbReference type="EMBL" id="LQYN01000169">
    <property type="protein sequence ID" value="KYC84211.1"/>
    <property type="molecule type" value="Genomic_DNA"/>
</dbReference>
<keyword evidence="4" id="KW-1185">Reference proteome</keyword>
<dbReference type="EC" id="3.4.16.4" evidence="3"/>
<dbReference type="InterPro" id="IPR000667">
    <property type="entry name" value="Peptidase_S13"/>
</dbReference>